<dbReference type="GO" id="GO:0016787">
    <property type="term" value="F:hydrolase activity"/>
    <property type="evidence" value="ECO:0007669"/>
    <property type="project" value="UniProtKB-KW"/>
</dbReference>
<organism evidence="5">
    <name type="scientific">marine sediment metagenome</name>
    <dbReference type="NCBI Taxonomy" id="412755"/>
    <lineage>
        <taxon>unclassified sequences</taxon>
        <taxon>metagenomes</taxon>
        <taxon>ecological metagenomes</taxon>
    </lineage>
</organism>
<comment type="caution">
    <text evidence="5">The sequence shown here is derived from an EMBL/GenBank/DDBJ whole genome shotgun (WGS) entry which is preliminary data.</text>
</comment>
<dbReference type="InterPro" id="IPR014013">
    <property type="entry name" value="Helic_SF1/SF2_ATP-bd_DinG/Rad3"/>
</dbReference>
<evidence type="ECO:0000256" key="3">
    <source>
        <dbReference type="ARBA" id="ARBA00022840"/>
    </source>
</evidence>
<proteinExistence type="predicted"/>
<evidence type="ECO:0000256" key="2">
    <source>
        <dbReference type="ARBA" id="ARBA00022801"/>
    </source>
</evidence>
<dbReference type="InterPro" id="IPR010614">
    <property type="entry name" value="RAD3-like_helicase_DEAD"/>
</dbReference>
<dbReference type="Pfam" id="PF00270">
    <property type="entry name" value="DEAD"/>
    <property type="match status" value="1"/>
</dbReference>
<dbReference type="EMBL" id="BARS01027331">
    <property type="protein sequence ID" value="GAG10738.1"/>
    <property type="molecule type" value="Genomic_DNA"/>
</dbReference>
<reference evidence="5" key="1">
    <citation type="journal article" date="2014" name="Front. Microbiol.">
        <title>High frequency of phylogenetically diverse reductive dehalogenase-homologous genes in deep subseafloor sedimentary metagenomes.</title>
        <authorList>
            <person name="Kawai M."/>
            <person name="Futagami T."/>
            <person name="Toyoda A."/>
            <person name="Takaki Y."/>
            <person name="Nishi S."/>
            <person name="Hori S."/>
            <person name="Arai W."/>
            <person name="Tsubouchi T."/>
            <person name="Morono Y."/>
            <person name="Uchiyama I."/>
            <person name="Ito T."/>
            <person name="Fujiyama A."/>
            <person name="Inagaki F."/>
            <person name="Takami H."/>
        </authorList>
    </citation>
    <scope>NUCLEOTIDE SEQUENCE</scope>
    <source>
        <strain evidence="5">Expedition CK06-06</strain>
    </source>
</reference>
<dbReference type="InterPro" id="IPR045028">
    <property type="entry name" value="DinG/Rad3-like"/>
</dbReference>
<dbReference type="Gene3D" id="3.40.50.300">
    <property type="entry name" value="P-loop containing nucleotide triphosphate hydrolases"/>
    <property type="match status" value="1"/>
</dbReference>
<dbReference type="InterPro" id="IPR027417">
    <property type="entry name" value="P-loop_NTPase"/>
</dbReference>
<dbReference type="SUPFAM" id="SSF52540">
    <property type="entry name" value="P-loop containing nucleoside triphosphate hydrolases"/>
    <property type="match status" value="1"/>
</dbReference>
<evidence type="ECO:0000259" key="4">
    <source>
        <dbReference type="PROSITE" id="PS51193"/>
    </source>
</evidence>
<protein>
    <recommendedName>
        <fullName evidence="4">Helicase ATP-binding domain-containing protein</fullName>
    </recommendedName>
</protein>
<keyword evidence="1" id="KW-0547">Nucleotide-binding</keyword>
<keyword evidence="2" id="KW-0378">Hydrolase</keyword>
<dbReference type="GO" id="GO:0003677">
    <property type="term" value="F:DNA binding"/>
    <property type="evidence" value="ECO:0007669"/>
    <property type="project" value="InterPro"/>
</dbReference>
<dbReference type="GO" id="GO:0003678">
    <property type="term" value="F:DNA helicase activity"/>
    <property type="evidence" value="ECO:0007669"/>
    <property type="project" value="InterPro"/>
</dbReference>
<keyword evidence="3" id="KW-0067">ATP-binding</keyword>
<dbReference type="AlphaFoldDB" id="X0VE34"/>
<dbReference type="PANTHER" id="PTHR11472:SF34">
    <property type="entry name" value="REGULATOR OF TELOMERE ELONGATION HELICASE 1"/>
    <property type="match status" value="1"/>
</dbReference>
<name>X0VE34_9ZZZZ</name>
<feature type="non-terminal residue" evidence="5">
    <location>
        <position position="1"/>
    </location>
</feature>
<dbReference type="InterPro" id="IPR011545">
    <property type="entry name" value="DEAD/DEAH_box_helicase_dom"/>
</dbReference>
<sequence length="265" mass="29293">GYETRDEQTAMALAVRDAFSDNEHLIVEAGTGVGKSFAYLVPGILRAGEHQQRLIVSTYTIALQEQLIQKDLPFLSTALPVEFSAVLGKGRNNYLCFRRLAGAVQNRDKLFSAKQLEQLERVCEWAMVTETGSLQEIDFHVDEAVWSKVRSEVGLCRATKCAHHGKCHLQAARAKMARAQIVVVNHALLFSDLVLRGTQADLLGAYDLIVLDEAHTLEDVASDHFGTSASSANAQYLLRELYNDRTNRGILGLMQGTDAIKAVHR</sequence>
<dbReference type="Pfam" id="PF06733">
    <property type="entry name" value="DEAD_2"/>
    <property type="match status" value="1"/>
</dbReference>
<dbReference type="GO" id="GO:0005524">
    <property type="term" value="F:ATP binding"/>
    <property type="evidence" value="ECO:0007669"/>
    <property type="project" value="UniProtKB-KW"/>
</dbReference>
<evidence type="ECO:0000256" key="1">
    <source>
        <dbReference type="ARBA" id="ARBA00022741"/>
    </source>
</evidence>
<feature type="domain" description="Helicase ATP-binding" evidence="4">
    <location>
        <begin position="1"/>
        <end position="265"/>
    </location>
</feature>
<gene>
    <name evidence="5" type="ORF">S01H1_42940</name>
</gene>
<evidence type="ECO:0000313" key="5">
    <source>
        <dbReference type="EMBL" id="GAG10738.1"/>
    </source>
</evidence>
<dbReference type="PANTHER" id="PTHR11472">
    <property type="entry name" value="DNA REPAIR DEAD HELICASE RAD3/XP-D SUBFAMILY MEMBER"/>
    <property type="match status" value="1"/>
</dbReference>
<dbReference type="PROSITE" id="PS51193">
    <property type="entry name" value="HELICASE_ATP_BIND_2"/>
    <property type="match status" value="1"/>
</dbReference>
<accession>X0VE34</accession>
<feature type="non-terminal residue" evidence="5">
    <location>
        <position position="265"/>
    </location>
</feature>